<dbReference type="EMBL" id="CP022190">
    <property type="protein sequence ID" value="AWI85537.1"/>
    <property type="molecule type" value="Genomic_DNA"/>
</dbReference>
<protein>
    <submittedName>
        <fullName evidence="3">Relaxase</fullName>
    </submittedName>
</protein>
<feature type="compositionally biased region" description="Pro residues" evidence="1">
    <location>
        <begin position="420"/>
        <end position="430"/>
    </location>
</feature>
<dbReference type="Pfam" id="PF03432">
    <property type="entry name" value="Relaxase"/>
    <property type="match status" value="1"/>
</dbReference>
<feature type="region of interest" description="Disordered" evidence="1">
    <location>
        <begin position="410"/>
        <end position="484"/>
    </location>
</feature>
<sequence length="484" mass="55765">MILKGSQRGSAKQLGLHLLKTEENEHVELHEIRGFVAEDVIGALREAEATAKGTKCSQYLFSVSLNPPETENVRVETFETALSAIEEKNGLTGQPRIVIFHEKEGRRHCHAVWSRIDAETMTAKPMSFYKNKLREVSRQLYLENGWQMPRGLIDPKDRDPRNFSLDEWQQARRMGRHAGDLKEMIQEAWATSDSGRTFAHALEERGLYLAKGDRRGHVAVTFEGEVISIARATGIKAKDLKSRVGDPADLRSVEDTRKRIGEDILPRIKSHMDEARTSAAADKELLEERRLAMARSHAHERMKLDLGQKARAEQEARNRAERFRKGFGGLWDRLSGQRAKLEKQNEIEALWALRRDQEQRQAMIAVQLQERHALQFEIRAMRSRHAQALRDLHFDAANYRLMKRGQEPRAMPSFEHAKPRTPPVQPQPAPRKPDVQKDINAERLDDLRARSSTPSRPQDRTEERLRRLRQNKRTSEDRGPEPER</sequence>
<dbReference type="OrthoDB" id="1826980at2"/>
<name>A0A2U8HHX4_9RHOB</name>
<accession>A0A2U8HHX4</accession>
<feature type="compositionally biased region" description="Basic and acidic residues" evidence="1">
    <location>
        <begin position="431"/>
        <end position="449"/>
    </location>
</feature>
<gene>
    <name evidence="3" type="ORF">CEW88_17575</name>
</gene>
<dbReference type="InterPro" id="IPR005094">
    <property type="entry name" value="Endonuclease_MobA/VirD2"/>
</dbReference>
<dbReference type="KEGG" id="ypac:CEW88_17575"/>
<evidence type="ECO:0000313" key="3">
    <source>
        <dbReference type="EMBL" id="AWI85537.1"/>
    </source>
</evidence>
<feature type="domain" description="MobA/VirD2-like nuclease" evidence="2">
    <location>
        <begin position="21"/>
        <end position="146"/>
    </location>
</feature>
<evidence type="ECO:0000313" key="4">
    <source>
        <dbReference type="Proteomes" id="UP000244915"/>
    </source>
</evidence>
<organism evidence="3 4">
    <name type="scientific">Alloyangia pacifica</name>
    <dbReference type="NCBI Taxonomy" id="311180"/>
    <lineage>
        <taxon>Bacteria</taxon>
        <taxon>Pseudomonadati</taxon>
        <taxon>Pseudomonadota</taxon>
        <taxon>Alphaproteobacteria</taxon>
        <taxon>Rhodobacterales</taxon>
        <taxon>Roseobacteraceae</taxon>
        <taxon>Alloyangia</taxon>
    </lineage>
</organism>
<feature type="compositionally biased region" description="Basic and acidic residues" evidence="1">
    <location>
        <begin position="473"/>
        <end position="484"/>
    </location>
</feature>
<proteinExistence type="predicted"/>
<evidence type="ECO:0000256" key="1">
    <source>
        <dbReference type="SAM" id="MobiDB-lite"/>
    </source>
</evidence>
<dbReference type="RefSeq" id="WP_108969336.1">
    <property type="nucleotide sequence ID" value="NZ_CP022190.1"/>
</dbReference>
<dbReference type="AlphaFoldDB" id="A0A2U8HHX4"/>
<evidence type="ECO:0000259" key="2">
    <source>
        <dbReference type="Pfam" id="PF03432"/>
    </source>
</evidence>
<reference evidence="3 4" key="1">
    <citation type="submission" date="2017-06" db="EMBL/GenBank/DDBJ databases">
        <title>Yangia sp. YSBP01 complete genome sequence.</title>
        <authorList>
            <person name="Woo J.-H."/>
            <person name="Kim H.-S."/>
        </authorList>
    </citation>
    <scope>NUCLEOTIDE SEQUENCE [LARGE SCALE GENOMIC DNA]</scope>
    <source>
        <strain evidence="3 4">YSBP01</strain>
    </source>
</reference>
<dbReference type="Proteomes" id="UP000244915">
    <property type="component" value="Chromosome 2"/>
</dbReference>